<dbReference type="GO" id="GO:0008270">
    <property type="term" value="F:zinc ion binding"/>
    <property type="evidence" value="ECO:0007669"/>
    <property type="project" value="UniProtKB-KW"/>
</dbReference>
<evidence type="ECO:0000259" key="2">
    <source>
        <dbReference type="PROSITE" id="PS50966"/>
    </source>
</evidence>
<feature type="domain" description="SWIM-type" evidence="2">
    <location>
        <begin position="49"/>
        <end position="85"/>
    </location>
</feature>
<evidence type="ECO:0000256" key="1">
    <source>
        <dbReference type="PROSITE-ProRule" id="PRU00325"/>
    </source>
</evidence>
<name>A0A8U0ILY4_9EURY</name>
<dbReference type="Pfam" id="PF04434">
    <property type="entry name" value="SWIM"/>
    <property type="match status" value="1"/>
</dbReference>
<dbReference type="KEGG" id="haxz:M0R88_04530"/>
<keyword evidence="1" id="KW-0479">Metal-binding</keyword>
<sequence>MTVAERDIRDLCTEAVFERGVTYREEGRIHQLTRTGETVTALVQGTRRYNVTVDLSAPDFGPTCSCPYAGPGVCKHVVAVLLALTDDLPADVGKQSDALLEAIPHDQLRDFVRDELVRNPSLRERFFARFGESPAESVDDYRTEIDQLFEQHTRDSPTIVFGIDFSRFTDLAEQYRKRGDYRSATTIFRALVTSIDEHMHLVDGAYDHYARTFSTALDAYVDCVKNADLGSGELQDQVEFLSERATSGTDYFQPEYERALDNLRGEL</sequence>
<keyword evidence="4" id="KW-1185">Reference proteome</keyword>
<dbReference type="RefSeq" id="WP_248655774.1">
    <property type="nucleotide sequence ID" value="NZ_CP096658.1"/>
</dbReference>
<dbReference type="InterPro" id="IPR007527">
    <property type="entry name" value="Znf_SWIM"/>
</dbReference>
<dbReference type="EMBL" id="CP096658">
    <property type="protein sequence ID" value="UPW01372.1"/>
    <property type="molecule type" value="Genomic_DNA"/>
</dbReference>
<accession>A0A8U0ILY4</accession>
<gene>
    <name evidence="3" type="ORF">M0R88_04530</name>
</gene>
<evidence type="ECO:0000313" key="3">
    <source>
        <dbReference type="EMBL" id="UPW01372.1"/>
    </source>
</evidence>
<evidence type="ECO:0000313" key="4">
    <source>
        <dbReference type="Proteomes" id="UP000830434"/>
    </source>
</evidence>
<dbReference type="AlphaFoldDB" id="A0A8U0ILY4"/>
<proteinExistence type="predicted"/>
<keyword evidence="1" id="KW-0862">Zinc</keyword>
<dbReference type="Proteomes" id="UP000830434">
    <property type="component" value="Chromosome"/>
</dbReference>
<dbReference type="GeneID" id="72189095"/>
<keyword evidence="1" id="KW-0863">Zinc-finger</keyword>
<protein>
    <submittedName>
        <fullName evidence="3">SWIM zinc finger family protein</fullName>
    </submittedName>
</protein>
<reference evidence="3" key="1">
    <citation type="submission" date="2022-04" db="EMBL/GenBank/DDBJ databases">
        <title>Diverse halophilic archaea isolated from saline environments.</title>
        <authorList>
            <person name="Cui H.-L."/>
        </authorList>
    </citation>
    <scope>NUCLEOTIDE SEQUENCE</scope>
    <source>
        <strain evidence="3">XZYJT40</strain>
    </source>
</reference>
<organism evidence="3 4">
    <name type="scientific">Halorussus gelatinilyticus</name>
    <dbReference type="NCBI Taxonomy" id="2937524"/>
    <lineage>
        <taxon>Archaea</taxon>
        <taxon>Methanobacteriati</taxon>
        <taxon>Methanobacteriota</taxon>
        <taxon>Stenosarchaea group</taxon>
        <taxon>Halobacteria</taxon>
        <taxon>Halobacteriales</taxon>
        <taxon>Haladaptataceae</taxon>
        <taxon>Halorussus</taxon>
    </lineage>
</organism>
<dbReference type="PROSITE" id="PS50966">
    <property type="entry name" value="ZF_SWIM"/>
    <property type="match status" value="1"/>
</dbReference>